<protein>
    <recommendedName>
        <fullName evidence="3">Laminin G domain-containing protein</fullName>
    </recommendedName>
</protein>
<comment type="caution">
    <text evidence="4">The sequence shown here is derived from an EMBL/GenBank/DDBJ whole genome shotgun (WGS) entry which is preliminary data.</text>
</comment>
<evidence type="ECO:0000313" key="4">
    <source>
        <dbReference type="EMBL" id="TMS37348.1"/>
    </source>
</evidence>
<dbReference type="Proteomes" id="UP000298663">
    <property type="component" value="Unassembled WGS sequence"/>
</dbReference>
<evidence type="ECO:0000256" key="1">
    <source>
        <dbReference type="PROSITE-ProRule" id="PRU00122"/>
    </source>
</evidence>
<dbReference type="SUPFAM" id="SSF49899">
    <property type="entry name" value="Concanavalin A-like lectins/glucanases"/>
    <property type="match status" value="1"/>
</dbReference>
<proteinExistence type="predicted"/>
<dbReference type="Gene3D" id="2.60.120.200">
    <property type="match status" value="1"/>
</dbReference>
<feature type="signal peptide" evidence="2">
    <location>
        <begin position="1"/>
        <end position="23"/>
    </location>
</feature>
<reference evidence="4 5" key="2">
    <citation type="journal article" date="2019" name="G3 (Bethesda)">
        <title>Hybrid Assembly of the Genome of the Entomopathogenic Nematode Steinernema carpocapsae Identifies the X-Chromosome.</title>
        <authorList>
            <person name="Serra L."/>
            <person name="Macchietto M."/>
            <person name="Macias-Munoz A."/>
            <person name="McGill C.J."/>
            <person name="Rodriguez I.M."/>
            <person name="Rodriguez B."/>
            <person name="Murad R."/>
            <person name="Mortazavi A."/>
        </authorList>
    </citation>
    <scope>NUCLEOTIDE SEQUENCE [LARGE SCALE GENOMIC DNA]</scope>
    <source>
        <strain evidence="4 5">ALL</strain>
    </source>
</reference>
<dbReference type="PROSITE" id="PS50025">
    <property type="entry name" value="LAM_G_DOMAIN"/>
    <property type="match status" value="1"/>
</dbReference>
<evidence type="ECO:0000313" key="5">
    <source>
        <dbReference type="Proteomes" id="UP000298663"/>
    </source>
</evidence>
<organism evidence="4 5">
    <name type="scientific">Steinernema carpocapsae</name>
    <name type="common">Entomopathogenic nematode</name>
    <dbReference type="NCBI Taxonomy" id="34508"/>
    <lineage>
        <taxon>Eukaryota</taxon>
        <taxon>Metazoa</taxon>
        <taxon>Ecdysozoa</taxon>
        <taxon>Nematoda</taxon>
        <taxon>Chromadorea</taxon>
        <taxon>Rhabditida</taxon>
        <taxon>Tylenchina</taxon>
        <taxon>Panagrolaimomorpha</taxon>
        <taxon>Strongyloidoidea</taxon>
        <taxon>Steinernematidae</taxon>
        <taxon>Steinernema</taxon>
    </lineage>
</organism>
<dbReference type="Pfam" id="PF02210">
    <property type="entry name" value="Laminin_G_2"/>
    <property type="match status" value="1"/>
</dbReference>
<dbReference type="SMART" id="SM00282">
    <property type="entry name" value="LamG"/>
    <property type="match status" value="1"/>
</dbReference>
<gene>
    <name evidence="4" type="ORF">L596_004298</name>
</gene>
<dbReference type="InterPro" id="IPR050372">
    <property type="entry name" value="Neurexin-related_CASP"/>
</dbReference>
<sequence>MIDALSIIFTTFLCAALLPFAQSELPAHTKCFDQQYSSLDIDLKTVVTLQKLAILGPIGIYHVYTEISDGVFSQLLQKNGRPMVLYSSLTAGNAEWLTCSVIARGIRLVPVFRKQENVPVSVFVSACRHETEIVALDDRSFFIDSRSAGLVSMYENVLSVVFRTFSDGIFLFSGAEQGDLLVAQIIAGRVYIIFDFGSLSYMEISGGTALNDGAWHELRWVHEFDSVELIIDGVLENSTSPTGLYRKLDFHTEIEIGGRPFDAQSNTIQSSYRGCLASVRLNNIELLSFAPKDVFGPCSVSSHTTFECHILPASPLPNDHRRRRRLRFCPVLVSAACFRVPSAAGARRISERFGVEERESLCALFQQEHVHRDERELVVYKPHFTAGYEI</sequence>
<dbReference type="InterPro" id="IPR001791">
    <property type="entry name" value="Laminin_G"/>
</dbReference>
<keyword evidence="5" id="KW-1185">Reference proteome</keyword>
<dbReference type="CDD" id="cd00110">
    <property type="entry name" value="LamG"/>
    <property type="match status" value="1"/>
</dbReference>
<dbReference type="EMBL" id="AZBU02000001">
    <property type="protein sequence ID" value="TMS37348.1"/>
    <property type="molecule type" value="Genomic_DNA"/>
</dbReference>
<dbReference type="PANTHER" id="PTHR15036">
    <property type="entry name" value="PIKACHURIN-LIKE PROTEIN"/>
    <property type="match status" value="1"/>
</dbReference>
<name>A0A4U8UZG9_STECR</name>
<dbReference type="AlphaFoldDB" id="A0A4U8UZG9"/>
<dbReference type="PANTHER" id="PTHR15036:SF49">
    <property type="entry name" value="AXOTACTIN"/>
    <property type="match status" value="1"/>
</dbReference>
<feature type="domain" description="Laminin G" evidence="3">
    <location>
        <begin position="132"/>
        <end position="308"/>
    </location>
</feature>
<dbReference type="STRING" id="34508.A0A4U8UZG9"/>
<reference evidence="4 5" key="1">
    <citation type="journal article" date="2015" name="Genome Biol.">
        <title>Comparative genomics of Steinernema reveals deeply conserved gene regulatory networks.</title>
        <authorList>
            <person name="Dillman A.R."/>
            <person name="Macchietto M."/>
            <person name="Porter C.F."/>
            <person name="Rogers A."/>
            <person name="Williams B."/>
            <person name="Antoshechkin I."/>
            <person name="Lee M.M."/>
            <person name="Goodwin Z."/>
            <person name="Lu X."/>
            <person name="Lewis E.E."/>
            <person name="Goodrich-Blair H."/>
            <person name="Stock S.P."/>
            <person name="Adams B.J."/>
            <person name="Sternberg P.W."/>
            <person name="Mortazavi A."/>
        </authorList>
    </citation>
    <scope>NUCLEOTIDE SEQUENCE [LARGE SCALE GENOMIC DNA]</scope>
    <source>
        <strain evidence="4 5">ALL</strain>
    </source>
</reference>
<keyword evidence="2" id="KW-0732">Signal</keyword>
<evidence type="ECO:0000259" key="3">
    <source>
        <dbReference type="PROSITE" id="PS50025"/>
    </source>
</evidence>
<dbReference type="OrthoDB" id="26719at2759"/>
<accession>A0A4U8UZG9</accession>
<dbReference type="GO" id="GO:0016020">
    <property type="term" value="C:membrane"/>
    <property type="evidence" value="ECO:0007669"/>
    <property type="project" value="UniProtKB-SubCell"/>
</dbReference>
<comment type="caution">
    <text evidence="1">Lacks conserved residue(s) required for the propagation of feature annotation.</text>
</comment>
<feature type="chain" id="PRO_5020381401" description="Laminin G domain-containing protein" evidence="2">
    <location>
        <begin position="24"/>
        <end position="390"/>
    </location>
</feature>
<dbReference type="InterPro" id="IPR013320">
    <property type="entry name" value="ConA-like_dom_sf"/>
</dbReference>
<evidence type="ECO:0000256" key="2">
    <source>
        <dbReference type="SAM" id="SignalP"/>
    </source>
</evidence>